<dbReference type="EMBL" id="UHFA01000002">
    <property type="protein sequence ID" value="SUN35820.1"/>
    <property type="molecule type" value="Genomic_DNA"/>
</dbReference>
<gene>
    <name evidence="4" type="primary">spxA_2</name>
    <name evidence="4" type="ORF">NCTC11391_00859</name>
</gene>
<sequence>MFTFYHYPKCTTCQRAKKELDQLGISYQAIDLKENPPTAKILGELLDSSDYSLKQLFNTSGNSYRALGLKDKFASLTREEALNLLAADGMLIKRPLLVKDGKLLQVGHRKSYRELGLK</sequence>
<dbReference type="PANTHER" id="PTHR30041">
    <property type="entry name" value="ARSENATE REDUCTASE"/>
    <property type="match status" value="1"/>
</dbReference>
<organism evidence="4 5">
    <name type="scientific">Streptococcus downei MFe28</name>
    <dbReference type="NCBI Taxonomy" id="764290"/>
    <lineage>
        <taxon>Bacteria</taxon>
        <taxon>Bacillati</taxon>
        <taxon>Bacillota</taxon>
        <taxon>Bacilli</taxon>
        <taxon>Lactobacillales</taxon>
        <taxon>Streptococcaceae</taxon>
        <taxon>Streptococcus</taxon>
    </lineage>
</organism>
<dbReference type="Pfam" id="PF03960">
    <property type="entry name" value="ArsC"/>
    <property type="match status" value="1"/>
</dbReference>
<accession>A0A380JEM3</accession>
<dbReference type="PANTHER" id="PTHR30041:SF8">
    <property type="entry name" value="PROTEIN YFFB"/>
    <property type="match status" value="1"/>
</dbReference>
<name>A0A380JEM3_STRDO</name>
<evidence type="ECO:0000256" key="3">
    <source>
        <dbReference type="PROSITE-ProRule" id="PRU01282"/>
    </source>
</evidence>
<reference evidence="4 5" key="1">
    <citation type="submission" date="2018-06" db="EMBL/GenBank/DDBJ databases">
        <authorList>
            <consortium name="Pathogen Informatics"/>
            <person name="Doyle S."/>
        </authorList>
    </citation>
    <scope>NUCLEOTIDE SEQUENCE [LARGE SCALE GENOMIC DNA]</scope>
    <source>
        <strain evidence="5">NCTC 11391</strain>
    </source>
</reference>
<evidence type="ECO:0000313" key="4">
    <source>
        <dbReference type="EMBL" id="SUN35820.1"/>
    </source>
</evidence>
<evidence type="ECO:0000256" key="2">
    <source>
        <dbReference type="ARBA" id="ARBA00023284"/>
    </source>
</evidence>
<dbReference type="PROSITE" id="PS51353">
    <property type="entry name" value="ARSC"/>
    <property type="match status" value="1"/>
</dbReference>
<dbReference type="NCBIfam" id="TIGR01617">
    <property type="entry name" value="arsC_related"/>
    <property type="match status" value="1"/>
</dbReference>
<dbReference type="Gene3D" id="3.40.30.10">
    <property type="entry name" value="Glutaredoxin"/>
    <property type="match status" value="1"/>
</dbReference>
<keyword evidence="1" id="KW-1015">Disulfide bond</keyword>
<dbReference type="InterPro" id="IPR006504">
    <property type="entry name" value="Tscrpt_reg_Spx/MgsR"/>
</dbReference>
<keyword evidence="4" id="KW-0560">Oxidoreductase</keyword>
<dbReference type="InterPro" id="IPR006660">
    <property type="entry name" value="Arsenate_reductase-like"/>
</dbReference>
<dbReference type="Proteomes" id="UP000254082">
    <property type="component" value="Unassembled WGS sequence"/>
</dbReference>
<dbReference type="RefSeq" id="WP_003000935.1">
    <property type="nucleotide sequence ID" value="NZ_UHFA01000002.1"/>
</dbReference>
<keyword evidence="5" id="KW-1185">Reference proteome</keyword>
<protein>
    <submittedName>
        <fullName evidence="4">Arsenate reductase</fullName>
        <ecNumber evidence="4">1.20.4.1</ecNumber>
    </submittedName>
</protein>
<evidence type="ECO:0000256" key="1">
    <source>
        <dbReference type="ARBA" id="ARBA00023157"/>
    </source>
</evidence>
<dbReference type="OrthoDB" id="9794155at2"/>
<dbReference type="EC" id="1.20.4.1" evidence="4"/>
<dbReference type="AlphaFoldDB" id="A0A380JEM3"/>
<keyword evidence="2" id="KW-0676">Redox-active center</keyword>
<dbReference type="SUPFAM" id="SSF52833">
    <property type="entry name" value="Thioredoxin-like"/>
    <property type="match status" value="1"/>
</dbReference>
<dbReference type="PROSITE" id="PS51354">
    <property type="entry name" value="GLUTAREDOXIN_2"/>
    <property type="match status" value="1"/>
</dbReference>
<proteinExistence type="inferred from homology"/>
<dbReference type="GO" id="GO:0008794">
    <property type="term" value="F:arsenate reductase (glutaredoxin) activity"/>
    <property type="evidence" value="ECO:0007669"/>
    <property type="project" value="UniProtKB-EC"/>
</dbReference>
<comment type="similarity">
    <text evidence="3">Belongs to the ArsC family.</text>
</comment>
<evidence type="ECO:0000313" key="5">
    <source>
        <dbReference type="Proteomes" id="UP000254082"/>
    </source>
</evidence>
<dbReference type="InterPro" id="IPR036249">
    <property type="entry name" value="Thioredoxin-like_sf"/>
</dbReference>
<dbReference type="CDD" id="cd03036">
    <property type="entry name" value="ArsC_like"/>
    <property type="match status" value="1"/>
</dbReference>